<evidence type="ECO:0000313" key="3">
    <source>
        <dbReference type="Proteomes" id="UP001381693"/>
    </source>
</evidence>
<dbReference type="EMBL" id="JAXCGZ010020036">
    <property type="protein sequence ID" value="KAK7065713.1"/>
    <property type="molecule type" value="Genomic_DNA"/>
</dbReference>
<evidence type="ECO:0000256" key="1">
    <source>
        <dbReference type="SAM" id="MobiDB-lite"/>
    </source>
</evidence>
<gene>
    <name evidence="2" type="ORF">SK128_026916</name>
</gene>
<comment type="caution">
    <text evidence="2">The sequence shown here is derived from an EMBL/GenBank/DDBJ whole genome shotgun (WGS) entry which is preliminary data.</text>
</comment>
<sequence length="114" mass="12960">METYLIKKDVSDGSVSHKERFRLLKRWEKDIKVQMEGLDSNGAHVTLLCSKLLARCSAAVTYEKISSETPTTDKEILKLIDKLDETQFNDSRPTIKMPRFSAPRRDGAPGNFQS</sequence>
<keyword evidence="3" id="KW-1185">Reference proteome</keyword>
<feature type="region of interest" description="Disordered" evidence="1">
    <location>
        <begin position="90"/>
        <end position="114"/>
    </location>
</feature>
<organism evidence="2 3">
    <name type="scientific">Halocaridina rubra</name>
    <name type="common">Hawaiian red shrimp</name>
    <dbReference type="NCBI Taxonomy" id="373956"/>
    <lineage>
        <taxon>Eukaryota</taxon>
        <taxon>Metazoa</taxon>
        <taxon>Ecdysozoa</taxon>
        <taxon>Arthropoda</taxon>
        <taxon>Crustacea</taxon>
        <taxon>Multicrustacea</taxon>
        <taxon>Malacostraca</taxon>
        <taxon>Eumalacostraca</taxon>
        <taxon>Eucarida</taxon>
        <taxon>Decapoda</taxon>
        <taxon>Pleocyemata</taxon>
        <taxon>Caridea</taxon>
        <taxon>Atyoidea</taxon>
        <taxon>Atyidae</taxon>
        <taxon>Halocaridina</taxon>
    </lineage>
</organism>
<reference evidence="2 3" key="1">
    <citation type="submission" date="2023-11" db="EMBL/GenBank/DDBJ databases">
        <title>Halocaridina rubra genome assembly.</title>
        <authorList>
            <person name="Smith C."/>
        </authorList>
    </citation>
    <scope>NUCLEOTIDE SEQUENCE [LARGE SCALE GENOMIC DNA]</scope>
    <source>
        <strain evidence="2">EP-1</strain>
        <tissue evidence="2">Whole</tissue>
    </source>
</reference>
<evidence type="ECO:0000313" key="2">
    <source>
        <dbReference type="EMBL" id="KAK7065713.1"/>
    </source>
</evidence>
<dbReference type="AlphaFoldDB" id="A0AAN8WMH9"/>
<accession>A0AAN8WMH9</accession>
<proteinExistence type="predicted"/>
<name>A0AAN8WMH9_HALRR</name>
<dbReference type="Proteomes" id="UP001381693">
    <property type="component" value="Unassembled WGS sequence"/>
</dbReference>
<protein>
    <submittedName>
        <fullName evidence="2">Uncharacterized protein</fullName>
    </submittedName>
</protein>